<sequence length="227" mass="25618">MIRSTSDSTAEQPAMPYPRPRGLNARRGSSFRSRGFGREDFPSRSSAPVATEHKPGDDEQHLATNPPWDVSKWPDRPTNTIPFHEVYNSGAPTSYIMEFPTCISLEDQRGAEDLTLFGTLEQNPRWEGFYILRCEKCHRQEQGDRSNSNLGFEERWQLAWRHLQGHLPEKFEVLAQGLGTSEKAAMVIRELGVLVLGCDKRLRDINNEALREQSGNGAEKKPGVPAL</sequence>
<dbReference type="AlphaFoldDB" id="A0AA40CSU5"/>
<evidence type="ECO:0000313" key="2">
    <source>
        <dbReference type="EMBL" id="KAK0648128.1"/>
    </source>
</evidence>
<name>A0AA40CSU5_9PEZI</name>
<gene>
    <name evidence="2" type="ORF">B0T16DRAFT_407757</name>
</gene>
<dbReference type="EMBL" id="JAULSV010000003">
    <property type="protein sequence ID" value="KAK0648128.1"/>
    <property type="molecule type" value="Genomic_DNA"/>
</dbReference>
<feature type="compositionally biased region" description="Basic and acidic residues" evidence="1">
    <location>
        <begin position="51"/>
        <end position="61"/>
    </location>
</feature>
<feature type="region of interest" description="Disordered" evidence="1">
    <location>
        <begin position="1"/>
        <end position="74"/>
    </location>
</feature>
<accession>A0AA40CSU5</accession>
<keyword evidence="3" id="KW-1185">Reference proteome</keyword>
<proteinExistence type="predicted"/>
<organism evidence="2 3">
    <name type="scientific">Cercophora newfieldiana</name>
    <dbReference type="NCBI Taxonomy" id="92897"/>
    <lineage>
        <taxon>Eukaryota</taxon>
        <taxon>Fungi</taxon>
        <taxon>Dikarya</taxon>
        <taxon>Ascomycota</taxon>
        <taxon>Pezizomycotina</taxon>
        <taxon>Sordariomycetes</taxon>
        <taxon>Sordariomycetidae</taxon>
        <taxon>Sordariales</taxon>
        <taxon>Lasiosphaeriaceae</taxon>
        <taxon>Cercophora</taxon>
    </lineage>
</organism>
<evidence type="ECO:0000256" key="1">
    <source>
        <dbReference type="SAM" id="MobiDB-lite"/>
    </source>
</evidence>
<comment type="caution">
    <text evidence="2">The sequence shown here is derived from an EMBL/GenBank/DDBJ whole genome shotgun (WGS) entry which is preliminary data.</text>
</comment>
<feature type="compositionally biased region" description="Polar residues" evidence="1">
    <location>
        <begin position="1"/>
        <end position="11"/>
    </location>
</feature>
<protein>
    <submittedName>
        <fullName evidence="2">Uncharacterized protein</fullName>
    </submittedName>
</protein>
<evidence type="ECO:0000313" key="3">
    <source>
        <dbReference type="Proteomes" id="UP001174936"/>
    </source>
</evidence>
<reference evidence="2" key="1">
    <citation type="submission" date="2023-06" db="EMBL/GenBank/DDBJ databases">
        <title>Genome-scale phylogeny and comparative genomics of the fungal order Sordariales.</title>
        <authorList>
            <consortium name="Lawrence Berkeley National Laboratory"/>
            <person name="Hensen N."/>
            <person name="Bonometti L."/>
            <person name="Westerberg I."/>
            <person name="Brannstrom I.O."/>
            <person name="Guillou S."/>
            <person name="Cros-Aarteil S."/>
            <person name="Calhoun S."/>
            <person name="Haridas S."/>
            <person name="Kuo A."/>
            <person name="Mondo S."/>
            <person name="Pangilinan J."/>
            <person name="Riley R."/>
            <person name="Labutti K."/>
            <person name="Andreopoulos B."/>
            <person name="Lipzen A."/>
            <person name="Chen C."/>
            <person name="Yanf M."/>
            <person name="Daum C."/>
            <person name="Ng V."/>
            <person name="Clum A."/>
            <person name="Steindorff A."/>
            <person name="Ohm R."/>
            <person name="Martin F."/>
            <person name="Silar P."/>
            <person name="Natvig D."/>
            <person name="Lalanne C."/>
            <person name="Gautier V."/>
            <person name="Ament-Velasquez S.L."/>
            <person name="Kruys A."/>
            <person name="Hutchinson M.I."/>
            <person name="Powell A.J."/>
            <person name="Barry K."/>
            <person name="Miller A.N."/>
            <person name="Grigoriev I.V."/>
            <person name="Debuchy R."/>
            <person name="Gladieux P."/>
            <person name="Thoren M.H."/>
            <person name="Johannesson H."/>
        </authorList>
    </citation>
    <scope>NUCLEOTIDE SEQUENCE</scope>
    <source>
        <strain evidence="2">SMH2532-1</strain>
    </source>
</reference>
<dbReference type="Proteomes" id="UP001174936">
    <property type="component" value="Unassembled WGS sequence"/>
</dbReference>